<evidence type="ECO:0000313" key="5">
    <source>
        <dbReference type="EMBL" id="UWZ82253.1"/>
    </source>
</evidence>
<dbReference type="Gene3D" id="2.60.120.260">
    <property type="entry name" value="Galactose-binding domain-like"/>
    <property type="match status" value="1"/>
</dbReference>
<dbReference type="PANTHER" id="PTHR43156:SF2">
    <property type="entry name" value="STAGE II SPORULATION PROTEIN E"/>
    <property type="match status" value="1"/>
</dbReference>
<dbReference type="Gene3D" id="3.60.40.10">
    <property type="entry name" value="PPM-type phosphatase domain"/>
    <property type="match status" value="1"/>
</dbReference>
<feature type="transmembrane region" description="Helical" evidence="2">
    <location>
        <begin position="355"/>
        <end position="377"/>
    </location>
</feature>
<dbReference type="InterPro" id="IPR036457">
    <property type="entry name" value="PPM-type-like_dom_sf"/>
</dbReference>
<keyword evidence="2" id="KW-1133">Transmembrane helix</keyword>
<dbReference type="Pfam" id="PF07228">
    <property type="entry name" value="SpoIIE"/>
    <property type="match status" value="1"/>
</dbReference>
<dbReference type="RefSeq" id="WP_260791407.1">
    <property type="nucleotide sequence ID" value="NZ_CP093313.1"/>
</dbReference>
<dbReference type="GO" id="GO:0016791">
    <property type="term" value="F:phosphatase activity"/>
    <property type="evidence" value="ECO:0007669"/>
    <property type="project" value="TreeGrafter"/>
</dbReference>
<accession>A0A9J7BM21</accession>
<dbReference type="Proteomes" id="UP001059380">
    <property type="component" value="Chromosome"/>
</dbReference>
<name>A0A9J7BM21_9BACT</name>
<reference evidence="5" key="1">
    <citation type="submission" date="2021-04" db="EMBL/GenBank/DDBJ databases">
        <title>Phylogenetic analysis of Acidobacteriaceae.</title>
        <authorList>
            <person name="Qiu L."/>
            <person name="Zhang Q."/>
        </authorList>
    </citation>
    <scope>NUCLEOTIDE SEQUENCE</scope>
    <source>
        <strain evidence="5">DSM 25168</strain>
    </source>
</reference>
<feature type="signal peptide" evidence="3">
    <location>
        <begin position="1"/>
        <end position="22"/>
    </location>
</feature>
<feature type="transmembrane region" description="Helical" evidence="2">
    <location>
        <begin position="260"/>
        <end position="282"/>
    </location>
</feature>
<dbReference type="SUPFAM" id="SSF49785">
    <property type="entry name" value="Galactose-binding domain-like"/>
    <property type="match status" value="1"/>
</dbReference>
<evidence type="ECO:0000313" key="6">
    <source>
        <dbReference type="Proteomes" id="UP001059380"/>
    </source>
</evidence>
<evidence type="ECO:0000259" key="4">
    <source>
        <dbReference type="SMART" id="SM00331"/>
    </source>
</evidence>
<organism evidence="5 6">
    <name type="scientific">Occallatibacter riparius</name>
    <dbReference type="NCBI Taxonomy" id="1002689"/>
    <lineage>
        <taxon>Bacteria</taxon>
        <taxon>Pseudomonadati</taxon>
        <taxon>Acidobacteriota</taxon>
        <taxon>Terriglobia</taxon>
        <taxon>Terriglobales</taxon>
        <taxon>Acidobacteriaceae</taxon>
        <taxon>Occallatibacter</taxon>
    </lineage>
</organism>
<feature type="transmembrane region" description="Helical" evidence="2">
    <location>
        <begin position="233"/>
        <end position="253"/>
    </location>
</feature>
<dbReference type="InterPro" id="IPR052016">
    <property type="entry name" value="Bact_Sigma-Reg"/>
</dbReference>
<keyword evidence="3" id="KW-0732">Signal</keyword>
<evidence type="ECO:0000256" key="2">
    <source>
        <dbReference type="SAM" id="Phobius"/>
    </source>
</evidence>
<feature type="domain" description="PPM-type phosphatase" evidence="4">
    <location>
        <begin position="476"/>
        <end position="676"/>
    </location>
</feature>
<dbReference type="EMBL" id="CP093313">
    <property type="protein sequence ID" value="UWZ82253.1"/>
    <property type="molecule type" value="Genomic_DNA"/>
</dbReference>
<dbReference type="SMART" id="SM00331">
    <property type="entry name" value="PP2C_SIG"/>
    <property type="match status" value="1"/>
</dbReference>
<feature type="transmembrane region" description="Helical" evidence="2">
    <location>
        <begin position="294"/>
        <end position="315"/>
    </location>
</feature>
<feature type="transmembrane region" description="Helical" evidence="2">
    <location>
        <begin position="327"/>
        <end position="349"/>
    </location>
</feature>
<feature type="chain" id="PRO_5039916254" evidence="3">
    <location>
        <begin position="23"/>
        <end position="695"/>
    </location>
</feature>
<proteinExistence type="predicted"/>
<sequence length="695" mass="75837">MGTIRRVLLPCLFLLVSALPSAQTPEPLQIILGQAAVPLYGPWKFTVGDSPVDPKTGNPLWAEPAFDDSQWETVDLKPKAGSFDPMAGLSGYVPGWTAKGHKGYWGYAWYRIRVQVNAHPGERLALSGPEGVDDVYQVFANGTLLGSFGSFPGGGRDPIVYNAQPRIFALPAANDADAGTRVLAFRVWMMPVTLREDPDAGGMHSPPLLGDYNAVGARYQLAWLELVRSYGSLPILAALYLLLAVMASSLVLFDPRDVTYRWLAAVFLVMAMADAEQCLTSWTQLVSGTLGLVAHHVIFDPLILGGWAIVWWTWFRLRQPAWMPRAIAALTLLYALSEALGRDLFFTAIPASVGGAFHSATVYIRLLFLMLLVFLAVRGIQQQKSDGWLALPALLLVGIARFQLELAILHVRTHWFPFGMQVSLGMIAHLLLIAVIFILLIRRVLLSVRRQRQLALDVKQAQEVQQVILPEHRIVLHGFEIESEYRPALEVGGDFFQIIPHASDDSLLIVAGDVAGKGLKAGMLVALLVGAIRSTAELDPEPAAILAALNRRLLGRGDARATCLALRIRRDGAVVLANAGHLPPYLNGVPVEIEGSLPLGLVENLESSMLKFQLSPSDRLLLVSDGVPEATDLQGKLFGFDRVLELVRTQPTAEKIADAAQTFGQEDDISVISVTRVTVAERTEQPTLAGIHTEQ</sequence>
<feature type="transmembrane region" description="Helical" evidence="2">
    <location>
        <begin position="389"/>
        <end position="409"/>
    </location>
</feature>
<dbReference type="KEGG" id="orp:MOP44_16920"/>
<dbReference type="AlphaFoldDB" id="A0A9J7BM21"/>
<gene>
    <name evidence="5" type="ORF">MOP44_16920</name>
</gene>
<evidence type="ECO:0000256" key="1">
    <source>
        <dbReference type="ARBA" id="ARBA00022801"/>
    </source>
</evidence>
<evidence type="ECO:0000256" key="3">
    <source>
        <dbReference type="SAM" id="SignalP"/>
    </source>
</evidence>
<keyword evidence="2" id="KW-0812">Transmembrane</keyword>
<dbReference type="InterPro" id="IPR001932">
    <property type="entry name" value="PPM-type_phosphatase-like_dom"/>
</dbReference>
<keyword evidence="1" id="KW-0378">Hydrolase</keyword>
<dbReference type="PANTHER" id="PTHR43156">
    <property type="entry name" value="STAGE II SPORULATION PROTEIN E-RELATED"/>
    <property type="match status" value="1"/>
</dbReference>
<keyword evidence="6" id="KW-1185">Reference proteome</keyword>
<dbReference type="InterPro" id="IPR008979">
    <property type="entry name" value="Galactose-bd-like_sf"/>
</dbReference>
<keyword evidence="2" id="KW-0472">Membrane</keyword>
<dbReference type="SUPFAM" id="SSF81606">
    <property type="entry name" value="PP2C-like"/>
    <property type="match status" value="1"/>
</dbReference>
<feature type="transmembrane region" description="Helical" evidence="2">
    <location>
        <begin position="415"/>
        <end position="441"/>
    </location>
</feature>
<protein>
    <submittedName>
        <fullName evidence="5">Serine/threonine-protein phosphatase</fullName>
    </submittedName>
</protein>